<comment type="caution">
    <text evidence="1">The sequence shown here is derived from an EMBL/GenBank/DDBJ whole genome shotgun (WGS) entry which is preliminary data.</text>
</comment>
<evidence type="ECO:0000313" key="1">
    <source>
        <dbReference type="EMBL" id="MBB6172252.1"/>
    </source>
</evidence>
<evidence type="ECO:0000313" key="2">
    <source>
        <dbReference type="Proteomes" id="UP000546642"/>
    </source>
</evidence>
<accession>A0A7W9YHK0</accession>
<dbReference type="AlphaFoldDB" id="A0A7W9YHK0"/>
<dbReference type="RefSeq" id="WP_184075579.1">
    <property type="nucleotide sequence ID" value="NZ_JACHDS010000001.1"/>
</dbReference>
<name>A0A7W9YHK0_9ACTN</name>
<gene>
    <name evidence="1" type="ORF">HNR23_002312</name>
</gene>
<organism evidence="1 2">
    <name type="scientific">Nocardiopsis mwathae</name>
    <dbReference type="NCBI Taxonomy" id="1472723"/>
    <lineage>
        <taxon>Bacteria</taxon>
        <taxon>Bacillati</taxon>
        <taxon>Actinomycetota</taxon>
        <taxon>Actinomycetes</taxon>
        <taxon>Streptosporangiales</taxon>
        <taxon>Nocardiopsidaceae</taxon>
        <taxon>Nocardiopsis</taxon>
    </lineage>
</organism>
<dbReference type="EMBL" id="JACHDS010000001">
    <property type="protein sequence ID" value="MBB6172252.1"/>
    <property type="molecule type" value="Genomic_DNA"/>
</dbReference>
<dbReference type="Proteomes" id="UP000546642">
    <property type="component" value="Unassembled WGS sequence"/>
</dbReference>
<protein>
    <submittedName>
        <fullName evidence="1">Uncharacterized protein</fullName>
    </submittedName>
</protein>
<sequence length="79" mass="8738">MSQVDEALDALSKSTLRYQRTEKEHEKSRETSIADVVAALRAGARPTDVVNRSPFSPAYVRKLAREHGIEPATKKEGDA</sequence>
<reference evidence="1 2" key="1">
    <citation type="submission" date="2020-08" db="EMBL/GenBank/DDBJ databases">
        <title>Sequencing the genomes of 1000 actinobacteria strains.</title>
        <authorList>
            <person name="Klenk H.-P."/>
        </authorList>
    </citation>
    <scope>NUCLEOTIDE SEQUENCE [LARGE SCALE GENOMIC DNA]</scope>
    <source>
        <strain evidence="1 2">DSM 46659</strain>
    </source>
</reference>
<proteinExistence type="predicted"/>
<keyword evidence="2" id="KW-1185">Reference proteome</keyword>